<dbReference type="OrthoDB" id="9811314at2"/>
<evidence type="ECO:0000256" key="1">
    <source>
        <dbReference type="ARBA" id="ARBA00007261"/>
    </source>
</evidence>
<evidence type="ECO:0000256" key="2">
    <source>
        <dbReference type="RuleBase" id="RU004447"/>
    </source>
</evidence>
<evidence type="ECO:0000313" key="6">
    <source>
        <dbReference type="Proteomes" id="UP000241434"/>
    </source>
</evidence>
<organism evidence="5 6">
    <name type="scientific">Peptostreptococcus russellii</name>
    <dbReference type="NCBI Taxonomy" id="215200"/>
    <lineage>
        <taxon>Bacteria</taxon>
        <taxon>Bacillati</taxon>
        <taxon>Bacillota</taxon>
        <taxon>Clostridia</taxon>
        <taxon>Peptostreptococcales</taxon>
        <taxon>Peptostreptococcaceae</taxon>
        <taxon>Peptostreptococcus</taxon>
    </lineage>
</organism>
<dbReference type="InterPro" id="IPR011249">
    <property type="entry name" value="Metalloenz_LuxS/M16"/>
</dbReference>
<comment type="similarity">
    <text evidence="1 2">Belongs to the peptidase M16 family.</text>
</comment>
<dbReference type="Pfam" id="PF00675">
    <property type="entry name" value="Peptidase_M16"/>
    <property type="match status" value="1"/>
</dbReference>
<feature type="domain" description="Peptidase M16 N-terminal" evidence="3">
    <location>
        <begin position="14"/>
        <end position="161"/>
    </location>
</feature>
<evidence type="ECO:0000313" key="5">
    <source>
        <dbReference type="EMBL" id="PSJ31981.1"/>
    </source>
</evidence>
<protein>
    <submittedName>
        <fullName evidence="5">Peptidase M16</fullName>
    </submittedName>
</protein>
<dbReference type="PANTHER" id="PTHR11851:SF49">
    <property type="entry name" value="MITOCHONDRIAL-PROCESSING PEPTIDASE SUBUNIT ALPHA"/>
    <property type="match status" value="1"/>
</dbReference>
<gene>
    <name evidence="5" type="ORF">UF10_03525</name>
</gene>
<dbReference type="GO" id="GO:0046872">
    <property type="term" value="F:metal ion binding"/>
    <property type="evidence" value="ECO:0007669"/>
    <property type="project" value="InterPro"/>
</dbReference>
<keyword evidence="6" id="KW-1185">Reference proteome</keyword>
<evidence type="ECO:0000259" key="3">
    <source>
        <dbReference type="Pfam" id="PF00675"/>
    </source>
</evidence>
<dbReference type="Proteomes" id="UP000241434">
    <property type="component" value="Unassembled WGS sequence"/>
</dbReference>
<dbReference type="Gene3D" id="3.30.830.10">
    <property type="entry name" value="Metalloenzyme, LuxS/M16 peptidase-like"/>
    <property type="match status" value="2"/>
</dbReference>
<dbReference type="PROSITE" id="PS00143">
    <property type="entry name" value="INSULINASE"/>
    <property type="match status" value="1"/>
</dbReference>
<reference evidence="5" key="1">
    <citation type="thesis" date="2015" institute="Rutgers" country="The State University of New Jersey, 14 College Farm Rd., New Brunswick, NJ, USA">
        <title>Ammonia toxicity in bacteria and its implications for treatment of and resource recovery from highly nitrogenous organic wastes.</title>
        <authorList>
            <person name="Luther A.K."/>
        </authorList>
    </citation>
    <scope>NUCLEOTIDE SEQUENCE</scope>
    <source>
        <strain evidence="5">RT-10B</strain>
    </source>
</reference>
<dbReference type="AlphaFoldDB" id="A0A2P7Q1Y5"/>
<dbReference type="SUPFAM" id="SSF63411">
    <property type="entry name" value="LuxS/MPP-like metallohydrolase"/>
    <property type="match status" value="2"/>
</dbReference>
<evidence type="ECO:0000259" key="4">
    <source>
        <dbReference type="Pfam" id="PF05193"/>
    </source>
</evidence>
<dbReference type="GO" id="GO:0004222">
    <property type="term" value="F:metalloendopeptidase activity"/>
    <property type="evidence" value="ECO:0007669"/>
    <property type="project" value="InterPro"/>
</dbReference>
<dbReference type="InterPro" id="IPR007863">
    <property type="entry name" value="Peptidase_M16_C"/>
</dbReference>
<dbReference type="EMBL" id="JYGE01000003">
    <property type="protein sequence ID" value="PSJ31981.1"/>
    <property type="molecule type" value="Genomic_DNA"/>
</dbReference>
<dbReference type="InterPro" id="IPR011765">
    <property type="entry name" value="Pept_M16_N"/>
</dbReference>
<proteinExistence type="inferred from homology"/>
<dbReference type="GO" id="GO:0006508">
    <property type="term" value="P:proteolysis"/>
    <property type="evidence" value="ECO:0007669"/>
    <property type="project" value="InterPro"/>
</dbReference>
<feature type="domain" description="Peptidase M16 C-terminal" evidence="4">
    <location>
        <begin position="168"/>
        <end position="342"/>
    </location>
</feature>
<sequence>MNTIKYKQLDNGLRIVAEEIPYVRSVSLGVWINIGSRMENNENSGVAHFIEHMLFKGTEQRTSKKISNDIDYYGGNINAFTTHDHTCYHVKMPSNHIDRGIDVLSDIIINSKFDESEIEKEKLVISEEIKMYQDSPEDYVYDELLMRTFKNKGIGRNILGTMETVEAMNRKTIVDFFENYYVANNSVIVISGNFVFEDIVKKIEDGFKSWKSKELTPVREGQSFHMTKFLKDKDDEQANIAIIYECPDDKIDKDFYSIKLLGNILGNSPSSRLFQHIREERGLSYSIYTSDTFYVDYAEFGIFSSVASENLLEVYTLILKEIEDLKENYISEEELTFAKEQYKGSVIMNLEDTEDRMMLIGEYEVVNKRLKEIDEVIKIVESIDMDYMKSIIDKIFKSDMSIGITGKSVKSIMKKIMK</sequence>
<name>A0A2P7Q1Y5_9FIRM</name>
<accession>A0A2P7Q1Y5</accession>
<dbReference type="InterPro" id="IPR050361">
    <property type="entry name" value="MPP/UQCRC_Complex"/>
</dbReference>
<dbReference type="FunFam" id="3.30.830.10:FF:000008">
    <property type="entry name" value="Mitochondrial-processing peptidase subunit beta"/>
    <property type="match status" value="1"/>
</dbReference>
<dbReference type="PANTHER" id="PTHR11851">
    <property type="entry name" value="METALLOPROTEASE"/>
    <property type="match status" value="1"/>
</dbReference>
<dbReference type="Pfam" id="PF05193">
    <property type="entry name" value="Peptidase_M16_C"/>
    <property type="match status" value="1"/>
</dbReference>
<dbReference type="InterPro" id="IPR001431">
    <property type="entry name" value="Pept_M16_Zn_BS"/>
</dbReference>
<comment type="caution">
    <text evidence="5">The sequence shown here is derived from an EMBL/GenBank/DDBJ whole genome shotgun (WGS) entry which is preliminary data.</text>
</comment>